<dbReference type="CDD" id="cd14069">
    <property type="entry name" value="STKc_Chk1"/>
    <property type="match status" value="1"/>
</dbReference>
<keyword evidence="10" id="KW-0539">Nucleus</keyword>
<dbReference type="PROSITE" id="PS00107">
    <property type="entry name" value="PROTEIN_KINASE_ATP"/>
    <property type="match status" value="1"/>
</dbReference>
<keyword evidence="4" id="KW-0723">Serine/threonine-protein kinase</keyword>
<dbReference type="GO" id="GO:0005524">
    <property type="term" value="F:ATP binding"/>
    <property type="evidence" value="ECO:0007669"/>
    <property type="project" value="UniProtKB-UniRule"/>
</dbReference>
<evidence type="ECO:0000313" key="16">
    <source>
        <dbReference type="EMBL" id="JAB97612.1"/>
    </source>
</evidence>
<keyword evidence="5" id="KW-0808">Transferase</keyword>
<dbReference type="EMBL" id="GAMC01008943">
    <property type="protein sequence ID" value="JAB97612.1"/>
    <property type="molecule type" value="mRNA"/>
</dbReference>
<evidence type="ECO:0000256" key="2">
    <source>
        <dbReference type="ARBA" id="ARBA00010791"/>
    </source>
</evidence>
<dbReference type="GO" id="GO:0000077">
    <property type="term" value="P:DNA damage checkpoint signaling"/>
    <property type="evidence" value="ECO:0007669"/>
    <property type="project" value="InterPro"/>
</dbReference>
<protein>
    <recommendedName>
        <fullName evidence="3">non-specific serine/threonine protein kinase</fullName>
        <ecNumber evidence="3">2.7.11.1</ecNumber>
    </recommendedName>
</protein>
<dbReference type="Gene3D" id="3.30.200.20">
    <property type="entry name" value="Phosphorylase Kinase, domain 1"/>
    <property type="match status" value="1"/>
</dbReference>
<dbReference type="PROSITE" id="PS00108">
    <property type="entry name" value="PROTEIN_KINASE_ST"/>
    <property type="match status" value="1"/>
</dbReference>
<organism evidence="16">
    <name type="scientific">Ceratitis capitata</name>
    <name type="common">Mediterranean fruit fly</name>
    <name type="synonym">Tephritis capitata</name>
    <dbReference type="NCBI Taxonomy" id="7213"/>
    <lineage>
        <taxon>Eukaryota</taxon>
        <taxon>Metazoa</taxon>
        <taxon>Ecdysozoa</taxon>
        <taxon>Arthropoda</taxon>
        <taxon>Hexapoda</taxon>
        <taxon>Insecta</taxon>
        <taxon>Pterygota</taxon>
        <taxon>Neoptera</taxon>
        <taxon>Endopterygota</taxon>
        <taxon>Diptera</taxon>
        <taxon>Brachycera</taxon>
        <taxon>Muscomorpha</taxon>
        <taxon>Tephritoidea</taxon>
        <taxon>Tephritidae</taxon>
        <taxon>Ceratitis</taxon>
        <taxon>Ceratitis</taxon>
    </lineage>
</organism>
<dbReference type="SUPFAM" id="SSF56112">
    <property type="entry name" value="Protein kinase-like (PK-like)"/>
    <property type="match status" value="1"/>
</dbReference>
<dbReference type="EC" id="2.7.11.1" evidence="3"/>
<keyword evidence="9 14" id="KW-0067">ATP-binding</keyword>
<evidence type="ECO:0000256" key="7">
    <source>
        <dbReference type="ARBA" id="ARBA00022763"/>
    </source>
</evidence>
<dbReference type="EMBL" id="GAMC01008942">
    <property type="protein sequence ID" value="JAB97613.1"/>
    <property type="molecule type" value="mRNA"/>
</dbReference>
<dbReference type="EMBL" id="GAMC01008940">
    <property type="protein sequence ID" value="JAB97615.1"/>
    <property type="molecule type" value="mRNA"/>
</dbReference>
<evidence type="ECO:0000256" key="12">
    <source>
        <dbReference type="ARBA" id="ARBA00047899"/>
    </source>
</evidence>
<dbReference type="PANTHER" id="PTHR24346:SF107">
    <property type="entry name" value="SERINE_THREONINE-PROTEIN KINASE CHK1"/>
    <property type="match status" value="1"/>
</dbReference>
<evidence type="ECO:0000256" key="5">
    <source>
        <dbReference type="ARBA" id="ARBA00022679"/>
    </source>
</evidence>
<dbReference type="GO" id="GO:0005634">
    <property type="term" value="C:nucleus"/>
    <property type="evidence" value="ECO:0007669"/>
    <property type="project" value="UniProtKB-SubCell"/>
</dbReference>
<keyword evidence="11" id="KW-0131">Cell cycle</keyword>
<dbReference type="GO" id="GO:0005737">
    <property type="term" value="C:cytoplasm"/>
    <property type="evidence" value="ECO:0007669"/>
    <property type="project" value="TreeGrafter"/>
</dbReference>
<accession>W8BFV7</accession>
<evidence type="ECO:0000256" key="6">
    <source>
        <dbReference type="ARBA" id="ARBA00022741"/>
    </source>
</evidence>
<evidence type="ECO:0000256" key="8">
    <source>
        <dbReference type="ARBA" id="ARBA00022777"/>
    </source>
</evidence>
<evidence type="ECO:0000256" key="1">
    <source>
        <dbReference type="ARBA" id="ARBA00004123"/>
    </source>
</evidence>
<dbReference type="AlphaFoldDB" id="W8BFV7"/>
<name>W8BFV7_CERCA</name>
<dbReference type="InterPro" id="IPR000719">
    <property type="entry name" value="Prot_kinase_dom"/>
</dbReference>
<dbReference type="SMART" id="SM00220">
    <property type="entry name" value="S_TKc"/>
    <property type="match status" value="1"/>
</dbReference>
<evidence type="ECO:0000256" key="4">
    <source>
        <dbReference type="ARBA" id="ARBA00022527"/>
    </source>
</evidence>
<feature type="binding site" evidence="14">
    <location>
        <position position="63"/>
    </location>
    <ligand>
        <name>ATP</name>
        <dbReference type="ChEBI" id="CHEBI:30616"/>
    </ligand>
</feature>
<reference evidence="16" key="2">
    <citation type="journal article" date="2014" name="BMC Genomics">
        <title>A genomic perspective to assessing quality of mass-reared SIT flies used in Mediterranean fruit fly (Ceratitis capitata) eradication in California.</title>
        <authorList>
            <person name="Calla B."/>
            <person name="Hall B."/>
            <person name="Hou S."/>
            <person name="Geib S.M."/>
        </authorList>
    </citation>
    <scope>NUCLEOTIDE SEQUENCE</scope>
</reference>
<dbReference type="FunFam" id="3.30.310.80:FF:000018">
    <property type="entry name" value="Serine/threonine-protein kinase grp"/>
    <property type="match status" value="1"/>
</dbReference>
<dbReference type="FunFam" id="3.30.200.20:FF:000229">
    <property type="entry name" value="Serine/threonine-protein kinase Chk1"/>
    <property type="match status" value="1"/>
</dbReference>
<feature type="domain" description="Protein kinase" evidence="15">
    <location>
        <begin position="34"/>
        <end position="291"/>
    </location>
</feature>
<dbReference type="PROSITE" id="PS50011">
    <property type="entry name" value="PROTEIN_KINASE_DOM"/>
    <property type="match status" value="1"/>
</dbReference>
<dbReference type="GO" id="GO:0033314">
    <property type="term" value="P:mitotic DNA replication checkpoint signaling"/>
    <property type="evidence" value="ECO:0007669"/>
    <property type="project" value="UniProtKB-ARBA"/>
</dbReference>
<comment type="catalytic activity">
    <reaction evidence="13">
        <text>L-seryl-[protein] + ATP = O-phospho-L-seryl-[protein] + ADP + H(+)</text>
        <dbReference type="Rhea" id="RHEA:17989"/>
        <dbReference type="Rhea" id="RHEA-COMP:9863"/>
        <dbReference type="Rhea" id="RHEA-COMP:11604"/>
        <dbReference type="ChEBI" id="CHEBI:15378"/>
        <dbReference type="ChEBI" id="CHEBI:29999"/>
        <dbReference type="ChEBI" id="CHEBI:30616"/>
        <dbReference type="ChEBI" id="CHEBI:83421"/>
        <dbReference type="ChEBI" id="CHEBI:456216"/>
        <dbReference type="EC" id="2.7.11.1"/>
    </reaction>
</comment>
<proteinExistence type="evidence at transcript level"/>
<comment type="similarity">
    <text evidence="2">Belongs to the protein kinase superfamily. CAMK Ser/Thr protein kinase family. NIM1 subfamily.</text>
</comment>
<evidence type="ECO:0000256" key="3">
    <source>
        <dbReference type="ARBA" id="ARBA00012513"/>
    </source>
</evidence>
<evidence type="ECO:0000256" key="9">
    <source>
        <dbReference type="ARBA" id="ARBA00022840"/>
    </source>
</evidence>
<dbReference type="InterPro" id="IPR011009">
    <property type="entry name" value="Kinase-like_dom_sf"/>
</dbReference>
<sequence>MSASSLSLSESQKVVDGSNAVGGDGGVREFVEGWTLAQTLGEGAYGEVKLLINRQTGEAVAMKMVDLKKHPDAMLSVRKEVCIQKLLQDKHILRYFGKRSHDDVEYLFLEYAAGGELFDRIEPDVGMPQHEAQRYFLQLLSGVQYLHQHGIAHRDLKPENLLLDEHDNIKISDFGMATMFRYKGKERLLDTRCGTLPYVAPEVLIKPYHAQPADIWSCGIILVTMLAGELAWDQPSTNCQEFANWSNNERWSTQTPWSKLDTLAISLLRKVLSTNPTYRLTLEKILDHKWCNMQFNENEHSRDLVDSAAALDIHSPKAKRPRQQSSNHRLTNHFVDDTISRNYCSQPMPTIPADLTDGCSAPGGASGNNNPAAAQEARFNFCFSQPALLDDLLVCTQMNQTQSASQNVFHRLVRRMTRFFVTTRWDDTIKRLVATIERLGFGCKVGDGGVVTISTVDRRKLRLVFKAYIIEMDGKILVDFRLSKGCGLEFKRRFIKIKESLEDIVLRGPTTWPIAIATNTVP</sequence>
<dbReference type="Gene3D" id="3.30.310.80">
    <property type="entry name" value="Kinase associated domain 1, KA1"/>
    <property type="match status" value="1"/>
</dbReference>
<evidence type="ECO:0000259" key="15">
    <source>
        <dbReference type="PROSITE" id="PS50011"/>
    </source>
</evidence>
<keyword evidence="8 16" id="KW-0418">Kinase</keyword>
<dbReference type="Pfam" id="PF00069">
    <property type="entry name" value="Pkinase"/>
    <property type="match status" value="1"/>
</dbReference>
<dbReference type="InterPro" id="IPR034670">
    <property type="entry name" value="Chk1_catalytic_dom"/>
</dbReference>
<comment type="subcellular location">
    <subcellularLocation>
        <location evidence="1">Nucleus</location>
    </subcellularLocation>
</comment>
<evidence type="ECO:0000256" key="11">
    <source>
        <dbReference type="ARBA" id="ARBA00023306"/>
    </source>
</evidence>
<dbReference type="FunFam" id="1.10.510.10:FF:000301">
    <property type="entry name" value="Serine/threonine-protein kinase Chk1"/>
    <property type="match status" value="1"/>
</dbReference>
<keyword evidence="7" id="KW-0227">DNA damage</keyword>
<dbReference type="InterPro" id="IPR017441">
    <property type="entry name" value="Protein_kinase_ATP_BS"/>
</dbReference>
<evidence type="ECO:0000256" key="10">
    <source>
        <dbReference type="ARBA" id="ARBA00023242"/>
    </source>
</evidence>
<dbReference type="PANTHER" id="PTHR24346">
    <property type="entry name" value="MAP/MICROTUBULE AFFINITY-REGULATING KINASE"/>
    <property type="match status" value="1"/>
</dbReference>
<dbReference type="OrthoDB" id="539158at2759"/>
<comment type="catalytic activity">
    <reaction evidence="12">
        <text>L-threonyl-[protein] + ATP = O-phospho-L-threonyl-[protein] + ADP + H(+)</text>
        <dbReference type="Rhea" id="RHEA:46608"/>
        <dbReference type="Rhea" id="RHEA-COMP:11060"/>
        <dbReference type="Rhea" id="RHEA-COMP:11605"/>
        <dbReference type="ChEBI" id="CHEBI:15378"/>
        <dbReference type="ChEBI" id="CHEBI:30013"/>
        <dbReference type="ChEBI" id="CHEBI:30616"/>
        <dbReference type="ChEBI" id="CHEBI:61977"/>
        <dbReference type="ChEBI" id="CHEBI:456216"/>
        <dbReference type="EC" id="2.7.11.1"/>
    </reaction>
</comment>
<dbReference type="GO" id="GO:0004674">
    <property type="term" value="F:protein serine/threonine kinase activity"/>
    <property type="evidence" value="ECO:0007669"/>
    <property type="project" value="UniProtKB-KW"/>
</dbReference>
<evidence type="ECO:0000256" key="14">
    <source>
        <dbReference type="PROSITE-ProRule" id="PRU10141"/>
    </source>
</evidence>
<dbReference type="Gene3D" id="1.10.510.10">
    <property type="entry name" value="Transferase(Phosphotransferase) domain 1"/>
    <property type="match status" value="1"/>
</dbReference>
<keyword evidence="6 14" id="KW-0547">Nucleotide-binding</keyword>
<evidence type="ECO:0000256" key="13">
    <source>
        <dbReference type="ARBA" id="ARBA00048679"/>
    </source>
</evidence>
<dbReference type="EMBL" id="GAMC01008945">
    <property type="protein sequence ID" value="JAB97610.1"/>
    <property type="molecule type" value="mRNA"/>
</dbReference>
<gene>
    <name evidence="16" type="primary">CHK1</name>
</gene>
<dbReference type="InterPro" id="IPR008271">
    <property type="entry name" value="Ser/Thr_kinase_AS"/>
</dbReference>
<reference evidence="16" key="1">
    <citation type="submission" date="2013-07" db="EMBL/GenBank/DDBJ databases">
        <authorList>
            <person name="Geib S."/>
        </authorList>
    </citation>
    <scope>NUCLEOTIDE SEQUENCE</scope>
</reference>